<dbReference type="InterPro" id="IPR036770">
    <property type="entry name" value="Ankyrin_rpt-contain_sf"/>
</dbReference>
<evidence type="ECO:0000259" key="3">
    <source>
        <dbReference type="Pfam" id="PF22939"/>
    </source>
</evidence>
<accession>A0A8H3ZQN3</accession>
<dbReference type="InterPro" id="IPR056884">
    <property type="entry name" value="NPHP3-like_N"/>
</dbReference>
<dbReference type="SMART" id="SM00248">
    <property type="entry name" value="ANK"/>
    <property type="match status" value="7"/>
</dbReference>
<organism evidence="5 6">
    <name type="scientific">Colletotrichum asianum</name>
    <dbReference type="NCBI Taxonomy" id="702518"/>
    <lineage>
        <taxon>Eukaryota</taxon>
        <taxon>Fungi</taxon>
        <taxon>Dikarya</taxon>
        <taxon>Ascomycota</taxon>
        <taxon>Pezizomycotina</taxon>
        <taxon>Sordariomycetes</taxon>
        <taxon>Hypocreomycetidae</taxon>
        <taxon>Glomerellales</taxon>
        <taxon>Glomerellaceae</taxon>
        <taxon>Colletotrichum</taxon>
        <taxon>Colletotrichum gloeosporioides species complex</taxon>
    </lineage>
</organism>
<reference evidence="5 6" key="1">
    <citation type="submission" date="2019-12" db="EMBL/GenBank/DDBJ databases">
        <title>A genome sequence resource for the geographically widespread anthracnose pathogen Colletotrichum asianum.</title>
        <authorList>
            <person name="Meng Y."/>
        </authorList>
    </citation>
    <scope>NUCLEOTIDE SEQUENCE [LARGE SCALE GENOMIC DNA]</scope>
    <source>
        <strain evidence="5 6">ICMP 18580</strain>
    </source>
</reference>
<evidence type="ECO:0000259" key="4">
    <source>
        <dbReference type="Pfam" id="PF24883"/>
    </source>
</evidence>
<dbReference type="InterPro" id="IPR054471">
    <property type="entry name" value="GPIID_WHD"/>
</dbReference>
<dbReference type="PANTHER" id="PTHR10039:SF16">
    <property type="entry name" value="GPI INOSITOL-DEACYLASE"/>
    <property type="match status" value="1"/>
</dbReference>
<dbReference type="Gene3D" id="1.25.40.20">
    <property type="entry name" value="Ankyrin repeat-containing domain"/>
    <property type="match status" value="3"/>
</dbReference>
<evidence type="ECO:0000256" key="2">
    <source>
        <dbReference type="PROSITE-ProRule" id="PRU00023"/>
    </source>
</evidence>
<keyword evidence="1" id="KW-0677">Repeat</keyword>
<dbReference type="Pfam" id="PF12796">
    <property type="entry name" value="Ank_2"/>
    <property type="match status" value="2"/>
</dbReference>
<dbReference type="Proteomes" id="UP000434172">
    <property type="component" value="Unassembled WGS sequence"/>
</dbReference>
<name>A0A8H3ZQN3_9PEZI</name>
<proteinExistence type="predicted"/>
<dbReference type="PANTHER" id="PTHR10039">
    <property type="entry name" value="AMELOGENIN"/>
    <property type="match status" value="1"/>
</dbReference>
<dbReference type="OrthoDB" id="1577640at2759"/>
<dbReference type="EMBL" id="WOWK01000047">
    <property type="protein sequence ID" value="KAF0324097.1"/>
    <property type="molecule type" value="Genomic_DNA"/>
</dbReference>
<gene>
    <name evidence="5" type="ORF">GQ607_008802</name>
</gene>
<dbReference type="Pfam" id="PF00023">
    <property type="entry name" value="Ank"/>
    <property type="match status" value="1"/>
</dbReference>
<feature type="repeat" description="ANK" evidence="2">
    <location>
        <begin position="608"/>
        <end position="634"/>
    </location>
</feature>
<protein>
    <submittedName>
        <fullName evidence="5">Pfs domain-containing protein</fullName>
    </submittedName>
</protein>
<keyword evidence="6" id="KW-1185">Reference proteome</keyword>
<evidence type="ECO:0000313" key="5">
    <source>
        <dbReference type="EMBL" id="KAF0324097.1"/>
    </source>
</evidence>
<dbReference type="SUPFAM" id="SSF48403">
    <property type="entry name" value="Ankyrin repeat"/>
    <property type="match status" value="1"/>
</dbReference>
<dbReference type="AlphaFoldDB" id="A0A8H3ZQN3"/>
<dbReference type="PROSITE" id="PS50297">
    <property type="entry name" value="ANK_REP_REGION"/>
    <property type="match status" value="1"/>
</dbReference>
<comment type="caution">
    <text evidence="5">The sequence shown here is derived from an EMBL/GenBank/DDBJ whole genome shotgun (WGS) entry which is preliminary data.</text>
</comment>
<dbReference type="Pfam" id="PF24883">
    <property type="entry name" value="NPHP3_N"/>
    <property type="match status" value="1"/>
</dbReference>
<evidence type="ECO:0000313" key="6">
    <source>
        <dbReference type="Proteomes" id="UP000434172"/>
    </source>
</evidence>
<feature type="domain" description="Nephrocystin 3-like N-terminal" evidence="4">
    <location>
        <begin position="8"/>
        <end position="123"/>
    </location>
</feature>
<evidence type="ECO:0000256" key="1">
    <source>
        <dbReference type="ARBA" id="ARBA00022737"/>
    </source>
</evidence>
<dbReference type="InterPro" id="IPR002110">
    <property type="entry name" value="Ankyrin_rpt"/>
</dbReference>
<feature type="domain" description="GPI inositol-deacylase winged helix" evidence="3">
    <location>
        <begin position="237"/>
        <end position="327"/>
    </location>
</feature>
<dbReference type="Pfam" id="PF22939">
    <property type="entry name" value="WHD_GPIID"/>
    <property type="match status" value="1"/>
</dbReference>
<keyword evidence="2" id="KW-0040">ANK repeat</keyword>
<sequence length="690" mass="76534">MHDSMYRSRLLVFFYFAFTDNRRKSLDGAIKSLIGQLCSQSEDARTELKSLFSSHRDGARQPSTQSLCEVFESMVRCVGEVWIVLDALDECETGIDSKHQGVMPWVKSLIQSTLLVRLLVTCRGEYKTRLYLEGSTDSQMILGGEMVGKDIRAYVHGTLSTRETFRRWRREGYEIIQKEIEDSLMAKADGVFRWVALQLNTLQHCQDPASLRRELEALPDDLVNTYAAILKRIPKRSEAQSIRLLQFLALSERPLRIKEAVDLLAVDPDAEPRFNPNNRMPIPEEITGYCPGLVVIAHSKDHRVDAEIHLAHATVKEYLLSDRLPQDISAPFSSSLVTAAISITEICLAYLLDVELVPHPETSTASPSALYHMANEGLTWAIETLLKKDATLIDARKDESLLAAAIRRHNDDTFYLLLARGAKIDENALVCASSRGNKELFRLLIGQIPDADVWAWCGKAAKAACEEGHVEILQMILQKCEEANIVCCIKGDSICVAFKRGYEAMVRVLLGKPPHEDFYSWSLKSASRKGLYELVEMILARDTDVDAADRRTQALSIACQNGRTAIVKLLLKNGAETQKSVYHAASLGNEEILQVLLANGGDPNARYGGETALQTACFKGHTNTVRALLELGASDKGLFGPLGTAYDSAVRGGHKEILSLLVSCGGTGLGIKQKVCPQSSTMFYYAWSMS</sequence>
<dbReference type="PROSITE" id="PS50088">
    <property type="entry name" value="ANK_REPEAT"/>
    <property type="match status" value="1"/>
</dbReference>